<keyword evidence="5 9" id="KW-0175">Coiled coil</keyword>
<dbReference type="Gramene" id="Manes.05G132500.1.v8.1">
    <property type="protein sequence ID" value="Manes.05G132500.1.v8.1.CDS"/>
    <property type="gene ID" value="Manes.05G132500.v8.1"/>
</dbReference>
<feature type="region of interest" description="Disordered" evidence="10">
    <location>
        <begin position="599"/>
        <end position="644"/>
    </location>
</feature>
<dbReference type="GO" id="GO:0005524">
    <property type="term" value="F:ATP binding"/>
    <property type="evidence" value="ECO:0007669"/>
    <property type="project" value="UniProtKB-UniRule"/>
</dbReference>
<evidence type="ECO:0000313" key="13">
    <source>
        <dbReference type="Proteomes" id="UP000091857"/>
    </source>
</evidence>
<feature type="compositionally biased region" description="Polar residues" evidence="10">
    <location>
        <begin position="627"/>
        <end position="644"/>
    </location>
</feature>
<dbReference type="SUPFAM" id="SSF52540">
    <property type="entry name" value="P-loop containing nucleoside triphosphate hydrolases"/>
    <property type="match status" value="1"/>
</dbReference>
<feature type="domain" description="Kinesin motor" evidence="11">
    <location>
        <begin position="30"/>
        <end position="352"/>
    </location>
</feature>
<dbReference type="AlphaFoldDB" id="A0A2C9VVX3"/>
<evidence type="ECO:0000256" key="7">
    <source>
        <dbReference type="PROSITE-ProRule" id="PRU00283"/>
    </source>
</evidence>
<dbReference type="EMBL" id="CM004391">
    <property type="protein sequence ID" value="OAY50400.1"/>
    <property type="molecule type" value="Genomic_DNA"/>
</dbReference>
<dbReference type="STRING" id="3983.A0A2C9VVX3"/>
<dbReference type="GO" id="GO:0003777">
    <property type="term" value="F:microtubule motor activity"/>
    <property type="evidence" value="ECO:0007669"/>
    <property type="project" value="InterPro"/>
</dbReference>
<keyword evidence="13" id="KW-1185">Reference proteome</keyword>
<evidence type="ECO:0000256" key="5">
    <source>
        <dbReference type="ARBA" id="ARBA00023054"/>
    </source>
</evidence>
<keyword evidence="4 7" id="KW-0067">ATP-binding</keyword>
<evidence type="ECO:0000256" key="2">
    <source>
        <dbReference type="ARBA" id="ARBA00022701"/>
    </source>
</evidence>
<feature type="coiled-coil region" evidence="9">
    <location>
        <begin position="361"/>
        <end position="429"/>
    </location>
</feature>
<dbReference type="SMART" id="SM00129">
    <property type="entry name" value="KISc"/>
    <property type="match status" value="1"/>
</dbReference>
<feature type="compositionally biased region" description="Polar residues" evidence="10">
    <location>
        <begin position="599"/>
        <end position="615"/>
    </location>
</feature>
<feature type="coiled-coil region" evidence="9">
    <location>
        <begin position="492"/>
        <end position="541"/>
    </location>
</feature>
<dbReference type="CDD" id="cd01374">
    <property type="entry name" value="KISc_CENP_E"/>
    <property type="match status" value="1"/>
</dbReference>
<dbReference type="Pfam" id="PF00225">
    <property type="entry name" value="Kinesin"/>
    <property type="match status" value="1"/>
</dbReference>
<comment type="caution">
    <text evidence="12">The sequence shown here is derived from an EMBL/GenBank/DDBJ whole genome shotgun (WGS) entry which is preliminary data.</text>
</comment>
<feature type="region of interest" description="Disordered" evidence="10">
    <location>
        <begin position="659"/>
        <end position="704"/>
    </location>
</feature>
<feature type="coiled-coil region" evidence="9">
    <location>
        <begin position="571"/>
        <end position="598"/>
    </location>
</feature>
<evidence type="ECO:0000256" key="9">
    <source>
        <dbReference type="SAM" id="Coils"/>
    </source>
</evidence>
<evidence type="ECO:0000256" key="8">
    <source>
        <dbReference type="RuleBase" id="RU000394"/>
    </source>
</evidence>
<gene>
    <name evidence="12" type="ORF">MANES_05G132500v8</name>
</gene>
<dbReference type="InterPro" id="IPR027640">
    <property type="entry name" value="Kinesin-like_fam"/>
</dbReference>
<proteinExistence type="inferred from homology"/>
<dbReference type="InterPro" id="IPR036961">
    <property type="entry name" value="Kinesin_motor_dom_sf"/>
</dbReference>
<keyword evidence="3 7" id="KW-0547">Nucleotide-binding</keyword>
<dbReference type="PANTHER" id="PTHR47968">
    <property type="entry name" value="CENTROMERE PROTEIN E"/>
    <property type="match status" value="1"/>
</dbReference>
<dbReference type="GO" id="GO:0007018">
    <property type="term" value="P:microtubule-based movement"/>
    <property type="evidence" value="ECO:0007669"/>
    <property type="project" value="InterPro"/>
</dbReference>
<evidence type="ECO:0000256" key="1">
    <source>
        <dbReference type="ARBA" id="ARBA00007310"/>
    </source>
</evidence>
<dbReference type="FunFam" id="3.40.850.10:FF:000016">
    <property type="entry name" value="Kinesin-like protein"/>
    <property type="match status" value="1"/>
</dbReference>
<dbReference type="InterPro" id="IPR019821">
    <property type="entry name" value="Kinesin_motor_CS"/>
</dbReference>
<dbReference type="InterPro" id="IPR021881">
    <property type="entry name" value="NACK_C"/>
</dbReference>
<keyword evidence="2 8" id="KW-0493">Microtubule</keyword>
<dbReference type="InterPro" id="IPR027417">
    <property type="entry name" value="P-loop_NTPase"/>
</dbReference>
<feature type="binding site" evidence="7">
    <location>
        <begin position="116"/>
        <end position="123"/>
    </location>
    <ligand>
        <name>ATP</name>
        <dbReference type="ChEBI" id="CHEBI:30616"/>
    </ligand>
</feature>
<dbReference type="OrthoDB" id="3176171at2759"/>
<dbReference type="OMA" id="STEIIIM"/>
<dbReference type="PROSITE" id="PS50067">
    <property type="entry name" value="KINESIN_MOTOR_2"/>
    <property type="match status" value="1"/>
</dbReference>
<dbReference type="GO" id="GO:0005874">
    <property type="term" value="C:microtubule"/>
    <property type="evidence" value="ECO:0007669"/>
    <property type="project" value="UniProtKB-KW"/>
</dbReference>
<dbReference type="Proteomes" id="UP000091857">
    <property type="component" value="Chromosome 5"/>
</dbReference>
<sequence>MTVRTPGTPASKIDRTPALTPGGLKAKEEKIVVTVRLRPLNKKEQLAKDQVAWECLDDKTIVFKPPTQERTAQQTPFSFDRVFGPTCLTENVYEEGVKNVALSALMGINATIFAYGQTSSGKTYTMRGITEKAVNDIYKHIMNTPERDFTIKISGLEIYNENVRDLLNSESGRNLKLLDDPEKGTMVEKLIEETASNDQHLRHLISICEAQRQVGETALNDTSSRSHQIIRLTIQSTLRENSDCVRSFVASLNFVDLAGSERASQTHADGARLREGCHINLSLMTLTTVIRKLSVGKRSGHIPYRDSKLTRILQHSLGGNARTAIICTLSPALSHVEQSRNTLFFATRAKEVTNNAHVNMVVSDKQLVKHLQKEVARLEAELRTPDVSKEKDMKIQQMEMEIEELRRQRDLAQSQVDELRKKIQEDQNASLSTSESPRPSVKKCLSYSDALLPKLDSKELSGCDRTRKNLLRQSMRQSSTAPFTLMHEIRKLEHLQEQLGEEANRALEVLQKEVACHRLGNQDAAETIAKLQAEIREMQSIQPVPKEVEIGCVVAPNRSVSANLKEEITRLHSQGSTIANLEEQLENVQKSIDKLVMSLPSNNTQSNCEATSKAKNQPKRKKILPLASSNGANRQNFIRSPCSPLSTSQQILENDIENKAPGNEDVISPEPPQPQPEKETPTKSEECGDVSSKEGSGYRRSSSVNMKKMQKMFQNAAEENVRSIRAYVTELKERVAKLQYQKQLLVCQVLELEANEAAGYNIEDEENINEPETQVSWQVTFKDQRQLILELWDMCYVSIIHRTQFYLLFKGDPADQIYMEVELRRLTWLQQHLTEIGNASPARFGDEPTISLSSSIRALKREREFLAKRLTSRLTVEERDALYMKWDVPLVGKQRKLQFVNKLWTNPHDASHVQESAEIVAKLVGFCEGGNMSKEMFELNFASPMDKRPWMMGWNPISNLLHL</sequence>
<comment type="similarity">
    <text evidence="1">Belongs to the TRAFAC class myosin-kinesin ATPase superfamily. Kinesin family. KIN-7 subfamily.</text>
</comment>
<evidence type="ECO:0000256" key="3">
    <source>
        <dbReference type="ARBA" id="ARBA00022741"/>
    </source>
</evidence>
<feature type="compositionally biased region" description="Basic and acidic residues" evidence="10">
    <location>
        <begin position="676"/>
        <end position="686"/>
    </location>
</feature>
<dbReference type="Pfam" id="PF11995">
    <property type="entry name" value="DUF3490"/>
    <property type="match status" value="1"/>
</dbReference>
<evidence type="ECO:0000256" key="4">
    <source>
        <dbReference type="ARBA" id="ARBA00022840"/>
    </source>
</evidence>
<organism evidence="12 13">
    <name type="scientific">Manihot esculenta</name>
    <name type="common">Cassava</name>
    <name type="synonym">Jatropha manihot</name>
    <dbReference type="NCBI Taxonomy" id="3983"/>
    <lineage>
        <taxon>Eukaryota</taxon>
        <taxon>Viridiplantae</taxon>
        <taxon>Streptophyta</taxon>
        <taxon>Embryophyta</taxon>
        <taxon>Tracheophyta</taxon>
        <taxon>Spermatophyta</taxon>
        <taxon>Magnoliopsida</taxon>
        <taxon>eudicotyledons</taxon>
        <taxon>Gunneridae</taxon>
        <taxon>Pentapetalae</taxon>
        <taxon>rosids</taxon>
        <taxon>fabids</taxon>
        <taxon>Malpighiales</taxon>
        <taxon>Euphorbiaceae</taxon>
        <taxon>Crotonoideae</taxon>
        <taxon>Manihoteae</taxon>
        <taxon>Manihot</taxon>
    </lineage>
</organism>
<dbReference type="PANTHER" id="PTHR47968:SF23">
    <property type="entry name" value="KINESIN-LIKE PROTEIN KIN-7A"/>
    <property type="match status" value="1"/>
</dbReference>
<name>A0A2C9VVX3_MANES</name>
<dbReference type="GO" id="GO:0008017">
    <property type="term" value="F:microtubule binding"/>
    <property type="evidence" value="ECO:0007669"/>
    <property type="project" value="InterPro"/>
</dbReference>
<keyword evidence="6 7" id="KW-0505">Motor protein</keyword>
<evidence type="ECO:0000256" key="6">
    <source>
        <dbReference type="ARBA" id="ARBA00023175"/>
    </source>
</evidence>
<protein>
    <recommendedName>
        <fullName evidence="8">Kinesin-like protein</fullName>
    </recommendedName>
</protein>
<dbReference type="PRINTS" id="PR00380">
    <property type="entry name" value="KINESINHEAVY"/>
</dbReference>
<dbReference type="Gene3D" id="3.40.850.10">
    <property type="entry name" value="Kinesin motor domain"/>
    <property type="match status" value="1"/>
</dbReference>
<feature type="region of interest" description="Disordered" evidence="10">
    <location>
        <begin position="1"/>
        <end position="21"/>
    </location>
</feature>
<reference evidence="13" key="1">
    <citation type="journal article" date="2016" name="Nat. Biotechnol.">
        <title>Sequencing wild and cultivated cassava and related species reveals extensive interspecific hybridization and genetic diversity.</title>
        <authorList>
            <person name="Bredeson J.V."/>
            <person name="Lyons J.B."/>
            <person name="Prochnik S.E."/>
            <person name="Wu G.A."/>
            <person name="Ha C.M."/>
            <person name="Edsinger-Gonzales E."/>
            <person name="Grimwood J."/>
            <person name="Schmutz J."/>
            <person name="Rabbi I.Y."/>
            <person name="Egesi C."/>
            <person name="Nauluvula P."/>
            <person name="Lebot V."/>
            <person name="Ndunguru J."/>
            <person name="Mkamilo G."/>
            <person name="Bart R.S."/>
            <person name="Setter T.L."/>
            <person name="Gleadow R.M."/>
            <person name="Kulakow P."/>
            <person name="Ferguson M.E."/>
            <person name="Rounsley S."/>
            <person name="Rokhsar D.S."/>
        </authorList>
    </citation>
    <scope>NUCLEOTIDE SEQUENCE [LARGE SCALE GENOMIC DNA]</scope>
    <source>
        <strain evidence="13">cv. AM560-2</strain>
    </source>
</reference>
<evidence type="ECO:0000259" key="11">
    <source>
        <dbReference type="PROSITE" id="PS50067"/>
    </source>
</evidence>
<evidence type="ECO:0000313" key="12">
    <source>
        <dbReference type="EMBL" id="OAY50400.1"/>
    </source>
</evidence>
<accession>A0A2C9VVX3</accession>
<dbReference type="InterPro" id="IPR001752">
    <property type="entry name" value="Kinesin_motor_dom"/>
</dbReference>
<evidence type="ECO:0000256" key="10">
    <source>
        <dbReference type="SAM" id="MobiDB-lite"/>
    </source>
</evidence>
<dbReference type="PROSITE" id="PS00411">
    <property type="entry name" value="KINESIN_MOTOR_1"/>
    <property type="match status" value="1"/>
</dbReference>